<dbReference type="PROSITE" id="PS50297">
    <property type="entry name" value="ANK_REP_REGION"/>
    <property type="match status" value="3"/>
</dbReference>
<sequence>MPKKAVPVATTGGSLRIWTVSGQEIAAVNPEDFQDARALKKHLEPLCKVPRFRQRLTWKGDVLKDDARLESISKLQLILLPYTKASQKEVDTFVTVAAKGQVEEAEQILQLPQNPDKVEKSGVATPLLEACRLGHVEMARLLLEAGANKNLGLVNGTPLALASRQGHQEVVRVLLKASAWVDEASAGYPPLFLAAAAGQAPVVRQLLKARADKDLRTANGNALGAASSMGHADVVRALIDAGAVKPKGLTDTNMLFVVAFKGHLDVMRLLIENRIELHRPVHKRDHLAMTTTLFANGNRLFAMWIIMPACTLSSMSEDPTSWKKPLLVGAVILSIVALYLLGGDEMKREIRGKWAAFFEWKYLCLCYIRHYIMKYK</sequence>
<dbReference type="Proteomes" id="UP000186817">
    <property type="component" value="Unassembled WGS sequence"/>
</dbReference>
<name>A0A1Q9DWK4_SYMMI</name>
<dbReference type="Gene3D" id="1.25.40.20">
    <property type="entry name" value="Ankyrin repeat-containing domain"/>
    <property type="match status" value="2"/>
</dbReference>
<accession>A0A1Q9DWK4</accession>
<evidence type="ECO:0000313" key="3">
    <source>
        <dbReference type="EMBL" id="OLP99564.1"/>
    </source>
</evidence>
<dbReference type="PANTHER" id="PTHR24173:SF74">
    <property type="entry name" value="ANKYRIN REPEAT DOMAIN-CONTAINING PROTEIN 16"/>
    <property type="match status" value="1"/>
</dbReference>
<keyword evidence="2" id="KW-0040">ANK repeat</keyword>
<organism evidence="3 4">
    <name type="scientific">Symbiodinium microadriaticum</name>
    <name type="common">Dinoflagellate</name>
    <name type="synonym">Zooxanthella microadriatica</name>
    <dbReference type="NCBI Taxonomy" id="2951"/>
    <lineage>
        <taxon>Eukaryota</taxon>
        <taxon>Sar</taxon>
        <taxon>Alveolata</taxon>
        <taxon>Dinophyceae</taxon>
        <taxon>Suessiales</taxon>
        <taxon>Symbiodiniaceae</taxon>
        <taxon>Symbiodinium</taxon>
    </lineage>
</organism>
<keyword evidence="1" id="KW-0677">Repeat</keyword>
<dbReference type="OMA" id="ERNIFHA"/>
<dbReference type="AlphaFoldDB" id="A0A1Q9DWK4"/>
<proteinExistence type="predicted"/>
<dbReference type="OrthoDB" id="409517at2759"/>
<dbReference type="SMART" id="SM00248">
    <property type="entry name" value="ANK"/>
    <property type="match status" value="5"/>
</dbReference>
<dbReference type="InterPro" id="IPR036770">
    <property type="entry name" value="Ankyrin_rpt-contain_sf"/>
</dbReference>
<dbReference type="Pfam" id="PF12796">
    <property type="entry name" value="Ank_2"/>
    <property type="match status" value="2"/>
</dbReference>
<evidence type="ECO:0000313" key="4">
    <source>
        <dbReference type="Proteomes" id="UP000186817"/>
    </source>
</evidence>
<gene>
    <name evidence="3" type="primary">mask</name>
    <name evidence="3" type="ORF">AK812_SmicGene17880</name>
</gene>
<dbReference type="InterPro" id="IPR002110">
    <property type="entry name" value="Ankyrin_rpt"/>
</dbReference>
<comment type="caution">
    <text evidence="3">The sequence shown here is derived from an EMBL/GenBank/DDBJ whole genome shotgun (WGS) entry which is preliminary data.</text>
</comment>
<evidence type="ECO:0000256" key="2">
    <source>
        <dbReference type="ARBA" id="ARBA00023043"/>
    </source>
</evidence>
<dbReference type="EMBL" id="LSRX01000357">
    <property type="protein sequence ID" value="OLP99564.1"/>
    <property type="molecule type" value="Genomic_DNA"/>
</dbReference>
<protein>
    <submittedName>
        <fullName evidence="3">Ankyrin repeat and KH domain-containing protein mask</fullName>
    </submittedName>
</protein>
<dbReference type="PROSITE" id="PS50088">
    <property type="entry name" value="ANK_REPEAT"/>
    <property type="match status" value="3"/>
</dbReference>
<dbReference type="SUPFAM" id="SSF54236">
    <property type="entry name" value="Ubiquitin-like"/>
    <property type="match status" value="1"/>
</dbReference>
<keyword evidence="4" id="KW-1185">Reference proteome</keyword>
<dbReference type="InterPro" id="IPR029071">
    <property type="entry name" value="Ubiquitin-like_domsf"/>
</dbReference>
<dbReference type="SUPFAM" id="SSF48403">
    <property type="entry name" value="Ankyrin repeat"/>
    <property type="match status" value="1"/>
</dbReference>
<reference evidence="3 4" key="1">
    <citation type="submission" date="2016-02" db="EMBL/GenBank/DDBJ databases">
        <title>Genome analysis of coral dinoflagellate symbionts highlights evolutionary adaptations to a symbiotic lifestyle.</title>
        <authorList>
            <person name="Aranda M."/>
            <person name="Li Y."/>
            <person name="Liew Y.J."/>
            <person name="Baumgarten S."/>
            <person name="Simakov O."/>
            <person name="Wilson M."/>
            <person name="Piel J."/>
            <person name="Ashoor H."/>
            <person name="Bougouffa S."/>
            <person name="Bajic V.B."/>
            <person name="Ryu T."/>
            <person name="Ravasi T."/>
            <person name="Bayer T."/>
            <person name="Micklem G."/>
            <person name="Kim H."/>
            <person name="Bhak J."/>
            <person name="Lajeunesse T.C."/>
            <person name="Voolstra C.R."/>
        </authorList>
    </citation>
    <scope>NUCLEOTIDE SEQUENCE [LARGE SCALE GENOMIC DNA]</scope>
    <source>
        <strain evidence="3 4">CCMP2467</strain>
    </source>
</reference>
<evidence type="ECO:0000256" key="1">
    <source>
        <dbReference type="ARBA" id="ARBA00022737"/>
    </source>
</evidence>
<dbReference type="PANTHER" id="PTHR24173">
    <property type="entry name" value="ANKYRIN REPEAT CONTAINING"/>
    <property type="match status" value="1"/>
</dbReference>